<evidence type="ECO:0000313" key="3">
    <source>
        <dbReference type="EMBL" id="MEZ0450482.1"/>
    </source>
</evidence>
<dbReference type="InterPro" id="IPR049053">
    <property type="entry name" value="AFCA-like_C"/>
</dbReference>
<dbReference type="GO" id="GO:0004560">
    <property type="term" value="F:alpha-L-fucosidase activity"/>
    <property type="evidence" value="ECO:0007669"/>
    <property type="project" value="TreeGrafter"/>
</dbReference>
<dbReference type="InterPro" id="IPR012341">
    <property type="entry name" value="6hp_glycosidase-like_sf"/>
</dbReference>
<reference evidence="4 5" key="1">
    <citation type="submission" date="2019-05" db="EMBL/GenBank/DDBJ databases">
        <authorList>
            <consortium name="Pathogen Informatics"/>
        </authorList>
    </citation>
    <scope>NUCLEOTIDE SEQUENCE [LARGE SCALE GENOMIC DNA]</scope>
    <source>
        <strain evidence="4 5">NCTC11429</strain>
    </source>
</reference>
<feature type="domain" description="Alpha fucosidase A-like C-terminal" evidence="1">
    <location>
        <begin position="620"/>
        <end position="707"/>
    </location>
</feature>
<dbReference type="InterPro" id="IPR008928">
    <property type="entry name" value="6-hairpin_glycosidase_sf"/>
</dbReference>
<dbReference type="PANTHER" id="PTHR31084">
    <property type="entry name" value="ALPHA-L-FUCOSIDASE 2"/>
    <property type="match status" value="1"/>
</dbReference>
<proteinExistence type="predicted"/>
<dbReference type="RefSeq" id="WP_037533777.1">
    <property type="nucleotide sequence ID" value="NZ_CP158797.1"/>
</dbReference>
<evidence type="ECO:0000313" key="5">
    <source>
        <dbReference type="Proteomes" id="UP000308196"/>
    </source>
</evidence>
<evidence type="ECO:0000313" key="4">
    <source>
        <dbReference type="EMBL" id="VTR32748.1"/>
    </source>
</evidence>
<gene>
    <name evidence="3" type="ORF">ABTW24_02615</name>
    <name evidence="4" type="ORF">NCTC11429_01062</name>
</gene>
<dbReference type="InterPro" id="IPR054363">
    <property type="entry name" value="GH95_cat"/>
</dbReference>
<dbReference type="EMBL" id="LR590484">
    <property type="protein sequence ID" value="VTR32748.1"/>
    <property type="molecule type" value="Genomic_DNA"/>
</dbReference>
<name>A0A4V6KPJ5_9SPHI</name>
<dbReference type="EMBL" id="JBEOQB010000001">
    <property type="protein sequence ID" value="MEZ0450482.1"/>
    <property type="molecule type" value="Genomic_DNA"/>
</dbReference>
<dbReference type="GeneID" id="78461841"/>
<dbReference type="PANTHER" id="PTHR31084:SF0">
    <property type="entry name" value="ALPHA-L-FUCOSIDASE 2"/>
    <property type="match status" value="1"/>
</dbReference>
<evidence type="ECO:0000313" key="6">
    <source>
        <dbReference type="Proteomes" id="UP001566204"/>
    </source>
</evidence>
<dbReference type="Pfam" id="PF22124">
    <property type="entry name" value="Glyco_hydro_95_cat"/>
    <property type="match status" value="1"/>
</dbReference>
<dbReference type="GO" id="GO:0005975">
    <property type="term" value="P:carbohydrate metabolic process"/>
    <property type="evidence" value="ECO:0007669"/>
    <property type="project" value="InterPro"/>
</dbReference>
<organism evidence="4 5">
    <name type="scientific">Sphingobacterium thalpophilum</name>
    <dbReference type="NCBI Taxonomy" id="259"/>
    <lineage>
        <taxon>Bacteria</taxon>
        <taxon>Pseudomonadati</taxon>
        <taxon>Bacteroidota</taxon>
        <taxon>Sphingobacteriia</taxon>
        <taxon>Sphingobacteriales</taxon>
        <taxon>Sphingobacteriaceae</taxon>
        <taxon>Sphingobacterium</taxon>
    </lineage>
</organism>
<keyword evidence="6" id="KW-1185">Reference proteome</keyword>
<dbReference type="KEGG" id="stha:NCTC11429_01062"/>
<dbReference type="Proteomes" id="UP000308196">
    <property type="component" value="Chromosome"/>
</dbReference>
<evidence type="ECO:0000259" key="2">
    <source>
        <dbReference type="Pfam" id="PF22124"/>
    </source>
</evidence>
<dbReference type="Gene3D" id="1.50.10.10">
    <property type="match status" value="1"/>
</dbReference>
<accession>A0A4V6KPJ5</accession>
<sequence length="714" mass="81350">MKRRVLLSIIYTLVLYLSAALSQVKVAPLGRTIYEGIFTGNGLLGTMTYVSDQNSLRIDIGRTDVYDHRPHSADKLFDKARMSLGHFKLDFGTAILGAEGDIYLQEAFADAKVETDRGSVSVRTTTLSEDNIIVVEVFGKNFKGQHTLLWVPDSAISPRMKFSYTQKPKHYVPNPRGSQGQRGDVKYFDQPLTAGGGYTTAYRRWTSGDMDTYVITIGYSQKGQDYTAKAIDYLGNFDRRKIASALKVHRQWWADYYKASTLRLPDANYQRFYDMQLYKLASATRADKPAIDLQGPWTSPTPWPAYWHNLNIQLTYSPVFKANQLGIAESLIQMVDRNRENLRLNVPEPYRHNSIALGRSSAPDLWSPVALQKNVSLDGVPDEKKELGNLLWLLHSYYLYYRATMSSEVYDRLFPLLKSAVSYHLHLLEKDHAGKYYISVKTYSPEYSKGFAYNTNYDLSILRWGLKALLDLDNERGGRDSLHGMWKDVLTHLIAYPQDENGFMIATNVPYAESHRHYSHLMMIYPFYDVNWDQHENRSLIERSVAHWQSKKQWLQGYSFSGAASMYAMMGKGDAALASLDTLLNRYVKPNTLYAESGPVIETPLAAMASIQELCMQHWNGVLRIFPAVPTTWRELSFINFLADGGNLVSANRRNGKTERVQIKSQYGGTVVLKVDLQDPIVKLDRKGQYTIQENGFIRLNLSKGTTALIYERK</sequence>
<dbReference type="AlphaFoldDB" id="A0A4V6KPJ5"/>
<protein>
    <submittedName>
        <fullName evidence="3">Glycoside hydrolase family 95-like protein</fullName>
    </submittedName>
</protein>
<feature type="domain" description="Glycosyl hydrolase family 95 catalytic" evidence="2">
    <location>
        <begin position="272"/>
        <end position="613"/>
    </location>
</feature>
<dbReference type="SUPFAM" id="SSF48208">
    <property type="entry name" value="Six-hairpin glycosidases"/>
    <property type="match status" value="1"/>
</dbReference>
<reference evidence="3 6" key="2">
    <citation type="submission" date="2024-06" db="EMBL/GenBank/DDBJ databases">
        <title>Soil Sphingobacterium thalpophilum.</title>
        <authorList>
            <person name="Yang J."/>
            <person name="Li J."/>
        </authorList>
    </citation>
    <scope>NUCLEOTIDE SEQUENCE [LARGE SCALE GENOMIC DNA]</scope>
    <source>
        <strain evidence="3 6">22g91tb</strain>
    </source>
</reference>
<evidence type="ECO:0000259" key="1">
    <source>
        <dbReference type="Pfam" id="PF21307"/>
    </source>
</evidence>
<dbReference type="Proteomes" id="UP001566204">
    <property type="component" value="Unassembled WGS sequence"/>
</dbReference>
<dbReference type="Pfam" id="PF21307">
    <property type="entry name" value="Glyco_hydro_95_C"/>
    <property type="match status" value="1"/>
</dbReference>
<dbReference type="STRING" id="1123265.GCA_000686625_03980"/>